<gene>
    <name evidence="1" type="ORF">ACFQZV_02100</name>
</gene>
<reference evidence="2" key="1">
    <citation type="journal article" date="2019" name="Int. J. Syst. Evol. Microbiol.">
        <title>The Global Catalogue of Microorganisms (GCM) 10K type strain sequencing project: providing services to taxonomists for standard genome sequencing and annotation.</title>
        <authorList>
            <consortium name="The Broad Institute Genomics Platform"/>
            <consortium name="The Broad Institute Genome Sequencing Center for Infectious Disease"/>
            <person name="Wu L."/>
            <person name="Ma J."/>
        </authorList>
    </citation>
    <scope>NUCLEOTIDE SEQUENCE [LARGE SCALE GENOMIC DNA]</scope>
    <source>
        <strain evidence="2">CCUG 50754</strain>
    </source>
</reference>
<evidence type="ECO:0000313" key="1">
    <source>
        <dbReference type="EMBL" id="MFD0780089.1"/>
    </source>
</evidence>
<protein>
    <recommendedName>
        <fullName evidence="3">SbsA Ig-like domain-containing protein</fullName>
    </recommendedName>
</protein>
<evidence type="ECO:0000313" key="2">
    <source>
        <dbReference type="Proteomes" id="UP001597042"/>
    </source>
</evidence>
<accession>A0ABW2ZND3</accession>
<dbReference type="Proteomes" id="UP001597042">
    <property type="component" value="Unassembled WGS sequence"/>
</dbReference>
<organism evidence="1 2">
    <name type="scientific">Microbacterium koreense</name>
    <dbReference type="NCBI Taxonomy" id="323761"/>
    <lineage>
        <taxon>Bacteria</taxon>
        <taxon>Bacillati</taxon>
        <taxon>Actinomycetota</taxon>
        <taxon>Actinomycetes</taxon>
        <taxon>Micrococcales</taxon>
        <taxon>Microbacteriaceae</taxon>
        <taxon>Microbacterium</taxon>
    </lineage>
</organism>
<sequence>MSTESTSRRSRSRARRTRAFLASFALVIGALALAGAVAATVGVVQGPRVTSVQVDPDAAAAASGSRLIMTTSQSLAEIEPSQVTIEPAAPFAVDTSGRNVGIRFTTALWDDTEYTVTVRGVEGIGGGPTTTLTETFRTPAIDVHLLKRDTADGDVIFRTDLTGEQAVPVFTHPHIEDYRATATHLVVSVRTESDLPALIVTDLDGENERELPLPAEDGTVSALQAADRGETIGYVFTEASLGEDGGIESTLFTTTASGDGAATAIEVTGADSRVAEWRFVPETDSILLLGFDSTLMLTGAEGGTGTSLGSAIGIEGVAGTDAIVERIDGMTVVDLADGSEAPLDASGANAGVLASVLPMPGGDTLRATVLFDDAGLPVGTTVAAVDPDGQSREVADVAGADALLQTCVSPSARYAALLVAPDAVSNPYDQYLLPLPERLETRIVDVSTGQPVVDLTGFDISWCRVPPT</sequence>
<dbReference type="RefSeq" id="WP_378751790.1">
    <property type="nucleotide sequence ID" value="NZ_JBHSSV010000006.1"/>
</dbReference>
<evidence type="ECO:0008006" key="3">
    <source>
        <dbReference type="Google" id="ProtNLM"/>
    </source>
</evidence>
<keyword evidence="2" id="KW-1185">Reference proteome</keyword>
<name>A0ABW2ZND3_9MICO</name>
<comment type="caution">
    <text evidence="1">The sequence shown here is derived from an EMBL/GenBank/DDBJ whole genome shotgun (WGS) entry which is preliminary data.</text>
</comment>
<dbReference type="EMBL" id="JBHTIM010000001">
    <property type="protein sequence ID" value="MFD0780089.1"/>
    <property type="molecule type" value="Genomic_DNA"/>
</dbReference>
<proteinExistence type="predicted"/>